<reference evidence="8" key="1">
    <citation type="submission" date="2018-08" db="EMBL/GenBank/DDBJ databases">
        <authorList>
            <person name="Chevrot R."/>
        </authorList>
    </citation>
    <scope>NUCLEOTIDE SEQUENCE [LARGE SCALE GENOMIC DNA]</scope>
</reference>
<feature type="transmembrane region" description="Helical" evidence="6">
    <location>
        <begin position="33"/>
        <end position="57"/>
    </location>
</feature>
<accession>A0A383RA17</accession>
<dbReference type="PANTHER" id="PTHR35529:SF2">
    <property type="entry name" value="SPORULATION PROTEIN YTAF-RELATED"/>
    <property type="match status" value="1"/>
</dbReference>
<feature type="transmembrane region" description="Helical" evidence="6">
    <location>
        <begin position="158"/>
        <end position="178"/>
    </location>
</feature>
<feature type="compositionally biased region" description="Low complexity" evidence="5">
    <location>
        <begin position="95"/>
        <end position="110"/>
    </location>
</feature>
<name>A0A383RA17_PAEAL</name>
<dbReference type="RefSeq" id="WP_138185565.1">
    <property type="nucleotide sequence ID" value="NZ_LS992241.1"/>
</dbReference>
<dbReference type="NCBIfam" id="TIGR02840">
    <property type="entry name" value="spore_YtaF"/>
    <property type="match status" value="1"/>
</dbReference>
<evidence type="ECO:0000256" key="1">
    <source>
        <dbReference type="ARBA" id="ARBA00022475"/>
    </source>
</evidence>
<keyword evidence="2 6" id="KW-0812">Transmembrane</keyword>
<evidence type="ECO:0000313" key="7">
    <source>
        <dbReference type="EMBL" id="SYX83481.1"/>
    </source>
</evidence>
<keyword evidence="4 6" id="KW-0472">Membrane</keyword>
<keyword evidence="3 6" id="KW-1133">Transmembrane helix</keyword>
<feature type="region of interest" description="Disordered" evidence="5">
    <location>
        <begin position="95"/>
        <end position="120"/>
    </location>
</feature>
<dbReference type="PANTHER" id="PTHR35529">
    <property type="entry name" value="MANGANESE EFFLUX PUMP MNTP-RELATED"/>
    <property type="match status" value="1"/>
</dbReference>
<evidence type="ECO:0000313" key="8">
    <source>
        <dbReference type="Proteomes" id="UP000304148"/>
    </source>
</evidence>
<gene>
    <name evidence="7" type="ORF">PBLR_11903</name>
</gene>
<protein>
    <submittedName>
        <fullName evidence="7">Sporulation protein</fullName>
    </submittedName>
</protein>
<evidence type="ECO:0000256" key="3">
    <source>
        <dbReference type="ARBA" id="ARBA00022989"/>
    </source>
</evidence>
<dbReference type="Pfam" id="PF02659">
    <property type="entry name" value="Mntp"/>
    <property type="match status" value="2"/>
</dbReference>
<feature type="transmembrane region" description="Helical" evidence="6">
    <location>
        <begin position="6"/>
        <end position="26"/>
    </location>
</feature>
<evidence type="ECO:0000256" key="5">
    <source>
        <dbReference type="SAM" id="MobiDB-lite"/>
    </source>
</evidence>
<proteinExistence type="predicted"/>
<evidence type="ECO:0000256" key="6">
    <source>
        <dbReference type="SAM" id="Phobius"/>
    </source>
</evidence>
<dbReference type="EMBL" id="LS992241">
    <property type="protein sequence ID" value="SYX83481.1"/>
    <property type="molecule type" value="Genomic_DNA"/>
</dbReference>
<keyword evidence="1" id="KW-1003">Cell membrane</keyword>
<dbReference type="AlphaFoldDB" id="A0A383RA17"/>
<feature type="transmembrane region" description="Helical" evidence="6">
    <location>
        <begin position="63"/>
        <end position="83"/>
    </location>
</feature>
<feature type="transmembrane region" description="Helical" evidence="6">
    <location>
        <begin position="190"/>
        <end position="209"/>
    </location>
</feature>
<feature type="transmembrane region" description="Helical" evidence="6">
    <location>
        <begin position="129"/>
        <end position="152"/>
    </location>
</feature>
<evidence type="ECO:0000256" key="4">
    <source>
        <dbReference type="ARBA" id="ARBA00023136"/>
    </source>
</evidence>
<organism evidence="7 8">
    <name type="scientific">Paenibacillus alvei</name>
    <name type="common">Bacillus alvei</name>
    <dbReference type="NCBI Taxonomy" id="44250"/>
    <lineage>
        <taxon>Bacteria</taxon>
        <taxon>Bacillati</taxon>
        <taxon>Bacillota</taxon>
        <taxon>Bacilli</taxon>
        <taxon>Bacillales</taxon>
        <taxon>Paenibacillaceae</taxon>
        <taxon>Paenibacillus</taxon>
    </lineage>
</organism>
<sequence>MQWIMILGLAVASSIDNLGVGISYGIRKIRIGVLSNLFISLICFIFSMAGLMFGKWISQVLPGILPTLLAAFILLIVGIRIVLLTSHHGSSTETAAVEASSEANSSSSLERMLQRPEEADKDKSGTINLWEAAVLGVALSANALTNGLSAGLIGLSPLAISLTAAIGSFVTLWLGAVLGQKMANIRIGRYTVGQFSTVLSGAIIILVAINSCF</sequence>
<dbReference type="InterPro" id="IPR003810">
    <property type="entry name" value="Mntp/YtaF"/>
</dbReference>
<evidence type="ECO:0000256" key="2">
    <source>
        <dbReference type="ARBA" id="ARBA00022692"/>
    </source>
</evidence>
<dbReference type="InterPro" id="IPR014205">
    <property type="entry name" value="Spore_YtaF"/>
</dbReference>
<dbReference type="Proteomes" id="UP000304148">
    <property type="component" value="Chromosome"/>
</dbReference>